<dbReference type="InterPro" id="IPR019775">
    <property type="entry name" value="WD40_repeat_CS"/>
</dbReference>
<evidence type="ECO:0000313" key="6">
    <source>
        <dbReference type="EMBL" id="OSD04814.1"/>
    </source>
</evidence>
<accession>A0A1Y2IW24</accession>
<evidence type="ECO:0000313" key="7">
    <source>
        <dbReference type="Proteomes" id="UP000193067"/>
    </source>
</evidence>
<feature type="compositionally biased region" description="Low complexity" evidence="4">
    <location>
        <begin position="63"/>
        <end position="75"/>
    </location>
</feature>
<dbReference type="PANTHER" id="PTHR19848:SF8">
    <property type="entry name" value="F-BOX AND WD REPEAT DOMAIN CONTAINING 7"/>
    <property type="match status" value="1"/>
</dbReference>
<dbReference type="Pfam" id="PF24883">
    <property type="entry name" value="NPHP3_N"/>
    <property type="match status" value="1"/>
</dbReference>
<keyword evidence="1 3" id="KW-0853">WD repeat</keyword>
<keyword evidence="7" id="KW-1185">Reference proteome</keyword>
<feature type="domain" description="Nephrocystin 3-like N-terminal" evidence="5">
    <location>
        <begin position="372"/>
        <end position="522"/>
    </location>
</feature>
<dbReference type="SMART" id="SM00320">
    <property type="entry name" value="WD40"/>
    <property type="match status" value="8"/>
</dbReference>
<dbReference type="PROSITE" id="PS00678">
    <property type="entry name" value="WD_REPEATS_1"/>
    <property type="match status" value="2"/>
</dbReference>
<dbReference type="InterPro" id="IPR059179">
    <property type="entry name" value="MLKL-like_MCAfunc"/>
</dbReference>
<dbReference type="InterPro" id="IPR056884">
    <property type="entry name" value="NPHP3-like_N"/>
</dbReference>
<dbReference type="SUPFAM" id="SSF50978">
    <property type="entry name" value="WD40 repeat-like"/>
    <property type="match status" value="1"/>
</dbReference>
<evidence type="ECO:0000256" key="1">
    <source>
        <dbReference type="ARBA" id="ARBA00022574"/>
    </source>
</evidence>
<organism evidence="6 7">
    <name type="scientific">Trametes coccinea (strain BRFM310)</name>
    <name type="common">Pycnoporus coccineus</name>
    <dbReference type="NCBI Taxonomy" id="1353009"/>
    <lineage>
        <taxon>Eukaryota</taxon>
        <taxon>Fungi</taxon>
        <taxon>Dikarya</taxon>
        <taxon>Basidiomycota</taxon>
        <taxon>Agaricomycotina</taxon>
        <taxon>Agaricomycetes</taxon>
        <taxon>Polyporales</taxon>
        <taxon>Polyporaceae</taxon>
        <taxon>Trametes</taxon>
    </lineage>
</organism>
<dbReference type="STRING" id="1353009.A0A1Y2IW24"/>
<evidence type="ECO:0000256" key="2">
    <source>
        <dbReference type="ARBA" id="ARBA00022737"/>
    </source>
</evidence>
<gene>
    <name evidence="6" type="ORF">PYCCODRAFT_1457733</name>
</gene>
<dbReference type="Gene3D" id="2.130.10.10">
    <property type="entry name" value="YVTN repeat-like/Quinoprotein amine dehydrogenase"/>
    <property type="match status" value="4"/>
</dbReference>
<dbReference type="InterPro" id="IPR036322">
    <property type="entry name" value="WD40_repeat_dom_sf"/>
</dbReference>
<evidence type="ECO:0000256" key="4">
    <source>
        <dbReference type="SAM" id="MobiDB-lite"/>
    </source>
</evidence>
<dbReference type="CDD" id="cd00200">
    <property type="entry name" value="WD40"/>
    <property type="match status" value="1"/>
</dbReference>
<evidence type="ECO:0000256" key="3">
    <source>
        <dbReference type="PROSITE-ProRule" id="PRU00221"/>
    </source>
</evidence>
<dbReference type="InterPro" id="IPR027417">
    <property type="entry name" value="P-loop_NTPase"/>
</dbReference>
<name>A0A1Y2IW24_TRAC3</name>
<feature type="repeat" description="WD" evidence="3">
    <location>
        <begin position="1060"/>
        <end position="1100"/>
    </location>
</feature>
<reference evidence="6 7" key="1">
    <citation type="journal article" date="2015" name="Biotechnol. Biofuels">
        <title>Enhanced degradation of softwood versus hardwood by the white-rot fungus Pycnoporus coccineus.</title>
        <authorList>
            <person name="Couturier M."/>
            <person name="Navarro D."/>
            <person name="Chevret D."/>
            <person name="Henrissat B."/>
            <person name="Piumi F."/>
            <person name="Ruiz-Duenas F.J."/>
            <person name="Martinez A.T."/>
            <person name="Grigoriev I.V."/>
            <person name="Riley R."/>
            <person name="Lipzen A."/>
            <person name="Berrin J.G."/>
            <person name="Master E.R."/>
            <person name="Rosso M.N."/>
        </authorList>
    </citation>
    <scope>NUCLEOTIDE SEQUENCE [LARGE SCALE GENOMIC DNA]</scope>
    <source>
        <strain evidence="6 7">BRFM310</strain>
    </source>
</reference>
<feature type="repeat" description="WD" evidence="3">
    <location>
        <begin position="975"/>
        <end position="1016"/>
    </location>
</feature>
<proteinExistence type="predicted"/>
<evidence type="ECO:0000259" key="5">
    <source>
        <dbReference type="Pfam" id="PF24883"/>
    </source>
</evidence>
<dbReference type="InterPro" id="IPR015943">
    <property type="entry name" value="WD40/YVTN_repeat-like_dom_sf"/>
</dbReference>
<dbReference type="PROSITE" id="PS50294">
    <property type="entry name" value="WD_REPEATS_REGION"/>
    <property type="match status" value="2"/>
</dbReference>
<feature type="repeat" description="WD" evidence="3">
    <location>
        <begin position="1100"/>
        <end position="1141"/>
    </location>
</feature>
<dbReference type="SUPFAM" id="SSF82171">
    <property type="entry name" value="DPP6 N-terminal domain-like"/>
    <property type="match status" value="1"/>
</dbReference>
<dbReference type="PROSITE" id="PS50082">
    <property type="entry name" value="WD_REPEATS_2"/>
    <property type="match status" value="4"/>
</dbReference>
<dbReference type="CDD" id="cd21037">
    <property type="entry name" value="MLKL_NTD"/>
    <property type="match status" value="1"/>
</dbReference>
<feature type="region of interest" description="Disordered" evidence="4">
    <location>
        <begin position="1"/>
        <end position="122"/>
    </location>
</feature>
<dbReference type="Gene3D" id="3.40.50.300">
    <property type="entry name" value="P-loop containing nucleotide triphosphate hydrolases"/>
    <property type="match status" value="1"/>
</dbReference>
<feature type="repeat" description="WD" evidence="3">
    <location>
        <begin position="1470"/>
        <end position="1503"/>
    </location>
</feature>
<feature type="compositionally biased region" description="Polar residues" evidence="4">
    <location>
        <begin position="112"/>
        <end position="122"/>
    </location>
</feature>
<sequence length="1647" mass="179584">MSLFPFRLSKKKKAGTFPNSDSDVGQGHGGGHSSQLGAELQASSKEPSGSFFRFKSRPKHTSTDATDAGDSTAARSGRRHTTSETPPPLTTPKVEAESSALAQDSPEGATEHYQSTSERRWPQTTVNGLKLALKITKEAAGAFPPLEAVASGLLVIADVVQRVSGNEDDLHILKTYIDQVNKFISPDSLPPVEQWPASFTERLSEFDRGLQTVVEVIRQLDSEKLPGRVLNVEDRANKISDCVKSVSWLVQCFTVRGTISIEFAVDRVEGRIDEGLQHIDGRFDGLRDQIDGGFAGVREHLDVLKDHIDQQSSSSVPGLRPVIQAQYDHFEGGRSECETGTRLEALATIYSWIQPGHPDLSKLPPPIVPVSDSHHFMWMYALAGAGKTTLTQTTAQWCRKQKILGATFFCGSNGGRNNVQSILPTIAHQLAKRCPLFRDALIDIVRDNPEIHQMLLTTQLEKLIVEPLQSAIGSGSTAFERCVVIIDALDECTDDEAVSIFLKALSMQIPALVPLRFLITSRPNENVKAEFSRRALAQHTQEFPLSGIPNEVTTRDIKLFLSRRLEEIRTRYPGLSPGWPTAEQLDQLVTLSESLFIFAATAALFVGDKRARDPEGRLKLLLESGNAAAAIGSSSTSPYRILDALYAQVLLRGVENLDAIPRAQLKRILGTITLAKEQLSPITLETLLNLPPGTVRRLLSVLNAILAMPAPDDEVTPIRLIHHSFADFIVDPSRCTNPAFLVNAPIQHTVLSERCLRMLLSLRHNICEVDPKDDHLLNCEIPDLRTRIARFLPSALQYACKYWSYHLRRAEFDDVLLEVLKTFCDSHLLDWLEALSLMGCVNVAIEALHTAQLFLKRLPIPQTNVPALLYDCERIARAFYEGISASFFEVLRATAVFSPANSPLRRSAIAAVSNSIQLRHGGRKAWDTTLTSIDCGSAYVFALDFSPDGTTIACATRDGTIQLRSVQTGAQLHVFQRSDDWVMSVAFSPTGKTMLAGSVDGTVTTWDVATGACLGTWQRHSRGACCVAWCHDGALAASGSSKDRTVALWDVASPEEYTLLSSHTSSVTAVAFAPDGTLLSASTDKTCVIWDTRSKSLVRTLQHDHRVLCVSVSSDGRLVACGLMSGDITLWDKQQGRMLHTLAAPASVLSLTFYAYRSTLTAVYEDSTLSVWDLHRATPLTRLKTSHAGASSAAFSPDDARCAMVVGKTMVHITEWPADGAEELQQTGIPLENVATDNVLQRTSKSVKEHASSRMAEQTRGDTEVGKALTASISPDGSLVIAIYTHRVALLDVSTGEYVRSVERDSSSPLHISWAPTGSSAAWRDATTLCVWGDLKSEGASIRAYEHSAWIFAVCVAPDGEHVLFASSDAIHRLGIRQSPHPEAAEASSAEVLFRCAGEIAALALSSDGTRMLSASWQNSPPETPGDVDLLELACTAHSQPAPATEPSNMLHGWHSTLRLHDASGRVRWLERHTSKLTSLAFSDDCTRALAGTGDGQVFLYDLAQSLCGAPKHDFPATIPCPASTARARRFSSGGTRQVDRVGFSPDGQGIVTERSYIPLLSENRPVARSTAANHSLPVPPAYFITDGWLWRSFGLDAEAGSCRLCWLPPAFRPDEDELRNVWLVRGHVVAYKTQGGGVVVMDASRC</sequence>
<dbReference type="Proteomes" id="UP000193067">
    <property type="component" value="Unassembled WGS sequence"/>
</dbReference>
<dbReference type="PANTHER" id="PTHR19848">
    <property type="entry name" value="WD40 REPEAT PROTEIN"/>
    <property type="match status" value="1"/>
</dbReference>
<protein>
    <recommendedName>
        <fullName evidence="5">Nephrocystin 3-like N-terminal domain-containing protein</fullName>
    </recommendedName>
</protein>
<dbReference type="SUPFAM" id="SSF52540">
    <property type="entry name" value="P-loop containing nucleoside triphosphate hydrolases"/>
    <property type="match status" value="1"/>
</dbReference>
<keyword evidence="2" id="KW-0677">Repeat</keyword>
<dbReference type="Pfam" id="PF00400">
    <property type="entry name" value="WD40"/>
    <property type="match status" value="6"/>
</dbReference>
<dbReference type="InterPro" id="IPR001680">
    <property type="entry name" value="WD40_rpt"/>
</dbReference>
<dbReference type="EMBL" id="KZ084095">
    <property type="protein sequence ID" value="OSD04814.1"/>
    <property type="molecule type" value="Genomic_DNA"/>
</dbReference>
<dbReference type="OrthoDB" id="2804352at2759"/>